<dbReference type="Gene3D" id="3.30.420.10">
    <property type="entry name" value="Ribonuclease H-like superfamily/Ribonuclease H"/>
    <property type="match status" value="1"/>
</dbReference>
<evidence type="ECO:0000313" key="2">
    <source>
        <dbReference type="Proteomes" id="UP000054538"/>
    </source>
</evidence>
<dbReference type="STRING" id="930991.A0A0D0D613"/>
<dbReference type="InterPro" id="IPR036397">
    <property type="entry name" value="RNaseH_sf"/>
</dbReference>
<name>A0A0D0D613_9AGAM</name>
<dbReference type="EMBL" id="KN830968">
    <property type="protein sequence ID" value="KIK72315.1"/>
    <property type="molecule type" value="Genomic_DNA"/>
</dbReference>
<organism evidence="1 2">
    <name type="scientific">Paxillus rubicundulus Ve08.2h10</name>
    <dbReference type="NCBI Taxonomy" id="930991"/>
    <lineage>
        <taxon>Eukaryota</taxon>
        <taxon>Fungi</taxon>
        <taxon>Dikarya</taxon>
        <taxon>Basidiomycota</taxon>
        <taxon>Agaricomycotina</taxon>
        <taxon>Agaricomycetes</taxon>
        <taxon>Agaricomycetidae</taxon>
        <taxon>Boletales</taxon>
        <taxon>Paxilineae</taxon>
        <taxon>Paxillaceae</taxon>
        <taxon>Paxillus</taxon>
    </lineage>
</organism>
<dbReference type="HOGENOM" id="CLU_033666_12_6_1"/>
<dbReference type="AlphaFoldDB" id="A0A0D0D613"/>
<dbReference type="Proteomes" id="UP000054538">
    <property type="component" value="Unassembled WGS sequence"/>
</dbReference>
<reference evidence="2" key="2">
    <citation type="submission" date="2015-01" db="EMBL/GenBank/DDBJ databases">
        <title>Evolutionary Origins and Diversification of the Mycorrhizal Mutualists.</title>
        <authorList>
            <consortium name="DOE Joint Genome Institute"/>
            <consortium name="Mycorrhizal Genomics Consortium"/>
            <person name="Kohler A."/>
            <person name="Kuo A."/>
            <person name="Nagy L.G."/>
            <person name="Floudas D."/>
            <person name="Copeland A."/>
            <person name="Barry K.W."/>
            <person name="Cichocki N."/>
            <person name="Veneault-Fourrey C."/>
            <person name="LaButti K."/>
            <person name="Lindquist E.A."/>
            <person name="Lipzen A."/>
            <person name="Lundell T."/>
            <person name="Morin E."/>
            <person name="Murat C."/>
            <person name="Riley R."/>
            <person name="Ohm R."/>
            <person name="Sun H."/>
            <person name="Tunlid A."/>
            <person name="Henrissat B."/>
            <person name="Grigoriev I.V."/>
            <person name="Hibbett D.S."/>
            <person name="Martin F."/>
        </authorList>
    </citation>
    <scope>NUCLEOTIDE SEQUENCE [LARGE SCALE GENOMIC DNA]</scope>
    <source>
        <strain evidence="2">Ve08.2h10</strain>
    </source>
</reference>
<protein>
    <submittedName>
        <fullName evidence="1">Uncharacterized protein</fullName>
    </submittedName>
</protein>
<accession>A0A0D0D613</accession>
<dbReference type="OrthoDB" id="3242359at2759"/>
<sequence length="57" mass="6775">KRKLAEYEHPPKGIEELWERVQVEWERISASECQKLIESMPRRVEAVIKAKGGYTKY</sequence>
<feature type="non-terminal residue" evidence="1">
    <location>
        <position position="1"/>
    </location>
</feature>
<keyword evidence="2" id="KW-1185">Reference proteome</keyword>
<reference evidence="1 2" key="1">
    <citation type="submission" date="2014-04" db="EMBL/GenBank/DDBJ databases">
        <authorList>
            <consortium name="DOE Joint Genome Institute"/>
            <person name="Kuo A."/>
            <person name="Kohler A."/>
            <person name="Jargeat P."/>
            <person name="Nagy L.G."/>
            <person name="Floudas D."/>
            <person name="Copeland A."/>
            <person name="Barry K.W."/>
            <person name="Cichocki N."/>
            <person name="Veneault-Fourrey C."/>
            <person name="LaButti K."/>
            <person name="Lindquist E.A."/>
            <person name="Lipzen A."/>
            <person name="Lundell T."/>
            <person name="Morin E."/>
            <person name="Murat C."/>
            <person name="Sun H."/>
            <person name="Tunlid A."/>
            <person name="Henrissat B."/>
            <person name="Grigoriev I.V."/>
            <person name="Hibbett D.S."/>
            <person name="Martin F."/>
            <person name="Nordberg H.P."/>
            <person name="Cantor M.N."/>
            <person name="Hua S.X."/>
        </authorList>
    </citation>
    <scope>NUCLEOTIDE SEQUENCE [LARGE SCALE GENOMIC DNA]</scope>
    <source>
        <strain evidence="1 2">Ve08.2h10</strain>
    </source>
</reference>
<dbReference type="InParanoid" id="A0A0D0D613"/>
<evidence type="ECO:0000313" key="1">
    <source>
        <dbReference type="EMBL" id="KIK72315.1"/>
    </source>
</evidence>
<gene>
    <name evidence="1" type="ORF">PAXRUDRAFT_180909</name>
</gene>
<proteinExistence type="predicted"/>
<dbReference type="GO" id="GO:0003676">
    <property type="term" value="F:nucleic acid binding"/>
    <property type="evidence" value="ECO:0007669"/>
    <property type="project" value="InterPro"/>
</dbReference>